<dbReference type="Pfam" id="PF02482">
    <property type="entry name" value="Ribosomal_S30AE"/>
    <property type="match status" value="1"/>
</dbReference>
<dbReference type="OrthoDB" id="9808702at2"/>
<dbReference type="Gene3D" id="3.30.160.100">
    <property type="entry name" value="Ribosome hibernation promotion factor-like"/>
    <property type="match status" value="1"/>
</dbReference>
<dbReference type="EMBL" id="VATY01000003">
    <property type="protein sequence ID" value="TMM56046.1"/>
    <property type="molecule type" value="Genomic_DNA"/>
</dbReference>
<dbReference type="AlphaFoldDB" id="A0A5S3PNP6"/>
<keyword evidence="2" id="KW-1185">Reference proteome</keyword>
<proteinExistence type="predicted"/>
<reference evidence="1 2" key="1">
    <citation type="submission" date="2019-05" db="EMBL/GenBank/DDBJ databases">
        <authorList>
            <person name="Zhang J.-Y."/>
            <person name="Feg X."/>
            <person name="Du Z.-J."/>
        </authorList>
    </citation>
    <scope>NUCLEOTIDE SEQUENCE [LARGE SCALE GENOMIC DNA]</scope>
    <source>
        <strain evidence="1 2">RZ26</strain>
    </source>
</reference>
<dbReference type="Proteomes" id="UP000310314">
    <property type="component" value="Unassembled WGS sequence"/>
</dbReference>
<comment type="caution">
    <text evidence="1">The sequence shown here is derived from an EMBL/GenBank/DDBJ whole genome shotgun (WGS) entry which is preliminary data.</text>
</comment>
<gene>
    <name evidence="1" type="primary">raiA</name>
    <name evidence="1" type="ORF">FEE95_15540</name>
</gene>
<dbReference type="InterPro" id="IPR036567">
    <property type="entry name" value="RHF-like"/>
</dbReference>
<dbReference type="RefSeq" id="WP_138658913.1">
    <property type="nucleotide sequence ID" value="NZ_VATY01000003.1"/>
</dbReference>
<accession>A0A5S3PNP6</accession>
<evidence type="ECO:0000313" key="1">
    <source>
        <dbReference type="EMBL" id="TMM56046.1"/>
    </source>
</evidence>
<protein>
    <submittedName>
        <fullName evidence="1">Ribosome-associated translation inhibitor RaiA</fullName>
    </submittedName>
</protein>
<name>A0A5S3PNP6_9FLAO</name>
<dbReference type="InterPro" id="IPR003489">
    <property type="entry name" value="RHF/RaiA"/>
</dbReference>
<dbReference type="NCBIfam" id="TIGR00741">
    <property type="entry name" value="yfiA"/>
    <property type="match status" value="1"/>
</dbReference>
<dbReference type="SUPFAM" id="SSF69754">
    <property type="entry name" value="Ribosome binding protein Y (YfiA homologue)"/>
    <property type="match status" value="1"/>
</dbReference>
<sequence>MKVNAQSVNFNADTKLIQFVQNRLDKLETFYDKVISSDVYLKVENTSSKENKIAEIKLNIPRDKFVIKKQCKSFEEAVDSACNSLERKLKKRKEKLRVNS</sequence>
<evidence type="ECO:0000313" key="2">
    <source>
        <dbReference type="Proteomes" id="UP000310314"/>
    </source>
</evidence>
<organism evidence="1 2">
    <name type="scientific">Maribacter algarum</name>
    <name type="common">ex Zhang et al. 2020</name>
    <dbReference type="NCBI Taxonomy" id="2578118"/>
    <lineage>
        <taxon>Bacteria</taxon>
        <taxon>Pseudomonadati</taxon>
        <taxon>Bacteroidota</taxon>
        <taxon>Flavobacteriia</taxon>
        <taxon>Flavobacteriales</taxon>
        <taxon>Flavobacteriaceae</taxon>
        <taxon>Maribacter</taxon>
    </lineage>
</organism>